<dbReference type="Pfam" id="PF15748">
    <property type="entry name" value="CCSAP"/>
    <property type="match status" value="1"/>
</dbReference>
<dbReference type="EMBL" id="JAUCMX010000025">
    <property type="protein sequence ID" value="KAK3510876.1"/>
    <property type="molecule type" value="Genomic_DNA"/>
</dbReference>
<dbReference type="GO" id="GO:0035869">
    <property type="term" value="C:ciliary transition zone"/>
    <property type="evidence" value="ECO:0007669"/>
    <property type="project" value="TreeGrafter"/>
</dbReference>
<dbReference type="GO" id="GO:0036064">
    <property type="term" value="C:ciliary basal body"/>
    <property type="evidence" value="ECO:0007669"/>
    <property type="project" value="TreeGrafter"/>
</dbReference>
<dbReference type="GO" id="GO:0008017">
    <property type="term" value="F:microtubule binding"/>
    <property type="evidence" value="ECO:0007669"/>
    <property type="project" value="TreeGrafter"/>
</dbReference>
<accession>A0AAE0PZ93</accession>
<protein>
    <submittedName>
        <fullName evidence="2">Uncharacterized protein</fullName>
    </submittedName>
</protein>
<proteinExistence type="predicted"/>
<dbReference type="GO" id="GO:1901673">
    <property type="term" value="P:regulation of mitotic spindle assembly"/>
    <property type="evidence" value="ECO:0007669"/>
    <property type="project" value="TreeGrafter"/>
</dbReference>
<gene>
    <name evidence="2" type="ORF">QTP70_022834</name>
</gene>
<dbReference type="AlphaFoldDB" id="A0AAE0PZ93"/>
<feature type="region of interest" description="Disordered" evidence="1">
    <location>
        <begin position="111"/>
        <end position="299"/>
    </location>
</feature>
<dbReference type="GO" id="GO:0005819">
    <property type="term" value="C:spindle"/>
    <property type="evidence" value="ECO:0007669"/>
    <property type="project" value="TreeGrafter"/>
</dbReference>
<dbReference type="Proteomes" id="UP001274896">
    <property type="component" value="Unassembled WGS sequence"/>
</dbReference>
<feature type="compositionally biased region" description="Low complexity" evidence="1">
    <location>
        <begin position="112"/>
        <end position="145"/>
    </location>
</feature>
<evidence type="ECO:0000313" key="3">
    <source>
        <dbReference type="Proteomes" id="UP001274896"/>
    </source>
</evidence>
<sequence>MHDHFTRRVGFTARDAVTRDYELSLTVETAVDVLLSSSLNLVPGTCARVARLLSNPALMTSTSNAATKKIRSEYMKKFREPKWETFTKCYQDSVKYRLSRRLMEQTHRPLFVDGWDSGSDSSGRSSPRVRGVTESSNPHPSSSESAGMPRVSAELDTDTAEHSSLPLENGYRHVTANGPSEIPLRQRQRAPRSEPNFPQRELDTDESTDSTLRKPTRAKSQPPAGAAERTSNRDNRRSNIRYDWAERSMEARERRRLNMKGSASAGEIHRADVGVQTRRDSEKRGKVAERRRTRSADLEKLRRSELSAADDRWITEYMRCFSARLSCCSQNGLDHDETKRLPLRL</sequence>
<name>A0AAE0PZ93_9TELE</name>
<dbReference type="PANTHER" id="PTHR31022:SF6">
    <property type="entry name" value="CENTRIOLE, CILIA AND SPINDLE-ASSOCIATED PROTEIN"/>
    <property type="match status" value="1"/>
</dbReference>
<comment type="caution">
    <text evidence="2">The sequence shown here is derived from an EMBL/GenBank/DDBJ whole genome shotgun (WGS) entry which is preliminary data.</text>
</comment>
<feature type="compositionally biased region" description="Basic and acidic residues" evidence="1">
    <location>
        <begin position="267"/>
        <end position="299"/>
    </location>
</feature>
<reference evidence="2" key="1">
    <citation type="submission" date="2023-06" db="EMBL/GenBank/DDBJ databases">
        <title>Male Hemibagrus guttatus genome.</title>
        <authorList>
            <person name="Bian C."/>
        </authorList>
    </citation>
    <scope>NUCLEOTIDE SEQUENCE</scope>
    <source>
        <strain evidence="2">Male_cb2023</strain>
        <tissue evidence="2">Muscle</tissue>
    </source>
</reference>
<feature type="compositionally biased region" description="Basic and acidic residues" evidence="1">
    <location>
        <begin position="243"/>
        <end position="253"/>
    </location>
</feature>
<evidence type="ECO:0000256" key="1">
    <source>
        <dbReference type="SAM" id="MobiDB-lite"/>
    </source>
</evidence>
<dbReference type="InterPro" id="IPR029774">
    <property type="entry name" value="CSAP"/>
</dbReference>
<evidence type="ECO:0000313" key="2">
    <source>
        <dbReference type="EMBL" id="KAK3510876.1"/>
    </source>
</evidence>
<dbReference type="PANTHER" id="PTHR31022">
    <property type="entry name" value="CENTRIOLE, CILIA AND SPINDLE-ASSOCIATED PROTEIN"/>
    <property type="match status" value="1"/>
</dbReference>
<organism evidence="2 3">
    <name type="scientific">Hemibagrus guttatus</name>
    <dbReference type="NCBI Taxonomy" id="175788"/>
    <lineage>
        <taxon>Eukaryota</taxon>
        <taxon>Metazoa</taxon>
        <taxon>Chordata</taxon>
        <taxon>Craniata</taxon>
        <taxon>Vertebrata</taxon>
        <taxon>Euteleostomi</taxon>
        <taxon>Actinopterygii</taxon>
        <taxon>Neopterygii</taxon>
        <taxon>Teleostei</taxon>
        <taxon>Ostariophysi</taxon>
        <taxon>Siluriformes</taxon>
        <taxon>Bagridae</taxon>
        <taxon>Hemibagrus</taxon>
    </lineage>
</organism>
<keyword evidence="3" id="KW-1185">Reference proteome</keyword>
<dbReference type="GO" id="GO:0005814">
    <property type="term" value="C:centriole"/>
    <property type="evidence" value="ECO:0007669"/>
    <property type="project" value="TreeGrafter"/>
</dbReference>